<dbReference type="HOGENOM" id="CLU_1375710_0_0_0"/>
<proteinExistence type="predicted"/>
<evidence type="ECO:0000313" key="3">
    <source>
        <dbReference type="Proteomes" id="UP000002366"/>
    </source>
</evidence>
<dbReference type="KEGG" id="aco:Amico_1101"/>
<evidence type="ECO:0000259" key="1">
    <source>
        <dbReference type="Pfam" id="PF14301"/>
    </source>
</evidence>
<dbReference type="InterPro" id="IPR025484">
    <property type="entry name" value="DUF4376"/>
</dbReference>
<name>D5EF93_AMICL</name>
<dbReference type="eggNOG" id="ENOG503354M">
    <property type="taxonomic scope" value="Bacteria"/>
</dbReference>
<organism evidence="2 3">
    <name type="scientific">Aminobacterium colombiense (strain DSM 12261 / ALA-1)</name>
    <dbReference type="NCBI Taxonomy" id="572547"/>
    <lineage>
        <taxon>Bacteria</taxon>
        <taxon>Thermotogati</taxon>
        <taxon>Synergistota</taxon>
        <taxon>Synergistia</taxon>
        <taxon>Synergistales</taxon>
        <taxon>Aminobacteriaceae</taxon>
        <taxon>Aminobacterium</taxon>
    </lineage>
</organism>
<dbReference type="OrthoDB" id="2974702at2"/>
<evidence type="ECO:0000313" key="2">
    <source>
        <dbReference type="EMBL" id="ADE57225.1"/>
    </source>
</evidence>
<dbReference type="Pfam" id="PF14301">
    <property type="entry name" value="DUF4376"/>
    <property type="match status" value="1"/>
</dbReference>
<dbReference type="RefSeq" id="WP_013048488.1">
    <property type="nucleotide sequence ID" value="NC_014011.1"/>
</dbReference>
<dbReference type="EMBL" id="CP001997">
    <property type="protein sequence ID" value="ADE57225.1"/>
    <property type="molecule type" value="Genomic_DNA"/>
</dbReference>
<feature type="domain" description="DUF4376" evidence="1">
    <location>
        <begin position="93"/>
        <end position="193"/>
    </location>
</feature>
<accession>D5EF93</accession>
<dbReference type="STRING" id="572547.Amico_1101"/>
<dbReference type="AlphaFoldDB" id="D5EF93"/>
<reference evidence="2 3" key="1">
    <citation type="journal article" date="2010" name="Stand. Genomic Sci.">
        <title>Complete genome sequence of Aminobacterium colombiense type strain (ALA-1).</title>
        <authorList>
            <person name="Chertkov O."/>
            <person name="Sikorski J."/>
            <person name="Brambilla E."/>
            <person name="Lapidus A."/>
            <person name="Copeland A."/>
            <person name="Glavina Del Rio T."/>
            <person name="Nolan M."/>
            <person name="Lucas S."/>
            <person name="Tice H."/>
            <person name="Cheng J.F."/>
            <person name="Han C."/>
            <person name="Detter J.C."/>
            <person name="Bruce D."/>
            <person name="Tapia R."/>
            <person name="Goodwin L."/>
            <person name="Pitluck S."/>
            <person name="Liolios K."/>
            <person name="Ivanova N."/>
            <person name="Mavromatis K."/>
            <person name="Ovchinnikova G."/>
            <person name="Pati A."/>
            <person name="Chen A."/>
            <person name="Palaniappan K."/>
            <person name="Land M."/>
            <person name="Hauser L."/>
            <person name="Chang Y.J."/>
            <person name="Jeffries C.D."/>
            <person name="Spring S."/>
            <person name="Rohde M."/>
            <person name="Goker M."/>
            <person name="Bristow J."/>
            <person name="Eisen J.A."/>
            <person name="Markowitz V."/>
            <person name="Hugenholtz P."/>
            <person name="Kyrpides N.C."/>
            <person name="Klenk H.P."/>
        </authorList>
    </citation>
    <scope>NUCLEOTIDE SEQUENCE [LARGE SCALE GENOMIC DNA]</scope>
    <source>
        <strain evidence="3">DSM 12261 / ALA-1</strain>
    </source>
</reference>
<dbReference type="Proteomes" id="UP000002366">
    <property type="component" value="Chromosome"/>
</dbReference>
<gene>
    <name evidence="2" type="ordered locus">Amico_1101</name>
</gene>
<protein>
    <recommendedName>
        <fullName evidence="1">DUF4376 domain-containing protein</fullName>
    </recommendedName>
</protein>
<keyword evidence="3" id="KW-1185">Reference proteome</keyword>
<sequence>MRRIIIPAGAMPAAEIEIPYSEQGEYTLFYAANRYIVVDSVGNCSTGIPDEMKLLEVLLTGKTGKHVIFAADEITGYEITDATEEDVLLFMRPKKLLEIASARWAEETAGISVNGLKIKTDRESQAMITGAALQEIDDPTYSCQWKTEGGFVTLVADEIKAVAKAVRAHVQACFDKEAVLIAQVEAVTTEEELNLIKW</sequence>